<evidence type="ECO:0000313" key="2">
    <source>
        <dbReference type="EMBL" id="KAL1895617.1"/>
    </source>
</evidence>
<dbReference type="PROSITE" id="PS50181">
    <property type="entry name" value="FBOX"/>
    <property type="match status" value="1"/>
</dbReference>
<feature type="domain" description="F-box" evidence="1">
    <location>
        <begin position="20"/>
        <end position="65"/>
    </location>
</feature>
<reference evidence="2 3" key="1">
    <citation type="journal article" date="2024" name="IMA Fungus">
        <title>IMA Genome - F19 : A genome assembly and annotation guide to empower mycologists, including annotated draft genome sequences of Ceratocystis pirilliformis, Diaporthe australafricana, Fusarium ophioides, Paecilomyces lecythidis, and Sporothrix stenoceras.</title>
        <authorList>
            <person name="Aylward J."/>
            <person name="Wilson A.M."/>
            <person name="Visagie C.M."/>
            <person name="Spraker J."/>
            <person name="Barnes I."/>
            <person name="Buitendag C."/>
            <person name="Ceriani C."/>
            <person name="Del Mar Angel L."/>
            <person name="du Plessis D."/>
            <person name="Fuchs T."/>
            <person name="Gasser K."/>
            <person name="Kramer D."/>
            <person name="Li W."/>
            <person name="Munsamy K."/>
            <person name="Piso A."/>
            <person name="Price J.L."/>
            <person name="Sonnekus B."/>
            <person name="Thomas C."/>
            <person name="van der Nest A."/>
            <person name="van Dijk A."/>
            <person name="van Heerden A."/>
            <person name="van Vuuren N."/>
            <person name="Yilmaz N."/>
            <person name="Duong T.A."/>
            <person name="van der Merwe N.A."/>
            <person name="Wingfield M.J."/>
            <person name="Wingfield B.D."/>
        </authorList>
    </citation>
    <scope>NUCLEOTIDE SEQUENCE [LARGE SCALE GENOMIC DNA]</scope>
    <source>
        <strain evidence="2 3">CMW 5346</strain>
    </source>
</reference>
<keyword evidence="3" id="KW-1185">Reference proteome</keyword>
<dbReference type="SUPFAM" id="SSF81383">
    <property type="entry name" value="F-box domain"/>
    <property type="match status" value="1"/>
</dbReference>
<evidence type="ECO:0000313" key="3">
    <source>
        <dbReference type="Proteomes" id="UP001583186"/>
    </source>
</evidence>
<gene>
    <name evidence="2" type="ORF">Sste5346_005086</name>
</gene>
<dbReference type="EMBL" id="JAWCUI010000026">
    <property type="protein sequence ID" value="KAL1895617.1"/>
    <property type="molecule type" value="Genomic_DNA"/>
</dbReference>
<accession>A0ABR3Z5Y1</accession>
<evidence type="ECO:0000259" key="1">
    <source>
        <dbReference type="PROSITE" id="PS50181"/>
    </source>
</evidence>
<organism evidence="2 3">
    <name type="scientific">Sporothrix stenoceras</name>
    <dbReference type="NCBI Taxonomy" id="5173"/>
    <lineage>
        <taxon>Eukaryota</taxon>
        <taxon>Fungi</taxon>
        <taxon>Dikarya</taxon>
        <taxon>Ascomycota</taxon>
        <taxon>Pezizomycotina</taxon>
        <taxon>Sordariomycetes</taxon>
        <taxon>Sordariomycetidae</taxon>
        <taxon>Ophiostomatales</taxon>
        <taxon>Ophiostomataceae</taxon>
        <taxon>Sporothrix</taxon>
    </lineage>
</organism>
<protein>
    <recommendedName>
        <fullName evidence="1">F-box domain-containing protein</fullName>
    </recommendedName>
</protein>
<proteinExistence type="predicted"/>
<sequence>MADSDPTDAVQADQPVVSGAASLMRLPNELLFGVGSLLCPGDMARLMRTSRFFYQLLVNTLYQRDADNKTSNNDNNTADKDCSCCSSALRWGCLTSNVDTMKRALAVPGIDMTLSWPHTFAMALDTSCPSPVTTLLCLLGHGLPINVPIFRDRYGKPIDYGPSSSLETFWPLLADILYAASQAPRWCPIPVIACCFEGGATLAVGDTSAAGSALRHLVSSVWDHVLRLVQVRGPRQWKYPHSTVTQLRHDHCLHDGVACNVAVTRVLLRDGKADSNVVFPVRHVERYSLSAPNDSLLVRAVSDPRRPVELLQCLADAGANLQKLCEGGRDLPSPPQLGLLSSYSTVS</sequence>
<name>A0ABR3Z5Y1_9PEZI</name>
<dbReference type="InterPro" id="IPR036047">
    <property type="entry name" value="F-box-like_dom_sf"/>
</dbReference>
<dbReference type="InterPro" id="IPR001810">
    <property type="entry name" value="F-box_dom"/>
</dbReference>
<dbReference type="Proteomes" id="UP001583186">
    <property type="component" value="Unassembled WGS sequence"/>
</dbReference>
<comment type="caution">
    <text evidence="2">The sequence shown here is derived from an EMBL/GenBank/DDBJ whole genome shotgun (WGS) entry which is preliminary data.</text>
</comment>